<dbReference type="EMBL" id="FNPC01000004">
    <property type="protein sequence ID" value="SDY26438.1"/>
    <property type="molecule type" value="Genomic_DNA"/>
</dbReference>
<keyword evidence="2" id="KW-1133">Transmembrane helix</keyword>
<dbReference type="RefSeq" id="WP_021073011.1">
    <property type="nucleotide sequence ID" value="NZ_FNPC01000004.1"/>
</dbReference>
<organism evidence="3 4">
    <name type="scientific">Halopenitus persicus</name>
    <dbReference type="NCBI Taxonomy" id="1048396"/>
    <lineage>
        <taxon>Archaea</taxon>
        <taxon>Methanobacteriati</taxon>
        <taxon>Methanobacteriota</taxon>
        <taxon>Stenosarchaea group</taxon>
        <taxon>Halobacteria</taxon>
        <taxon>Halobacteriales</taxon>
        <taxon>Haloferacaceae</taxon>
        <taxon>Halopenitus</taxon>
    </lineage>
</organism>
<keyword evidence="4" id="KW-1185">Reference proteome</keyword>
<sequence length="245" mass="26243">MTPTPNRRDGHGDGRGRRKPDRAQAALPALVVAIVILASATVLAVSVADEARTAAERNGVTRGAAVTLADVLVGPEGPTTRRRNVLDREATLALSVGTVEDAVPAVRGRAFRIRIGGDAVSEWPVEERTILERGSIRGGERASRIALLARSENRTDRVHVDGETTREVSATARTAAVRVVSGNVTTVRVDDRMMLRRPDGLRGSATIDLPRGRAATVAFEGIGVVEMRIERERRTPVVVRVTVDG</sequence>
<name>A0A1H3IH74_9EURY</name>
<dbReference type="InterPro" id="IPR055687">
    <property type="entry name" value="DUF7263"/>
</dbReference>
<gene>
    <name evidence="3" type="ORF">SAMN05216564_104106</name>
</gene>
<feature type="transmembrane region" description="Helical" evidence="2">
    <location>
        <begin position="25"/>
        <end position="48"/>
    </location>
</feature>
<feature type="compositionally biased region" description="Basic and acidic residues" evidence="1">
    <location>
        <begin position="1"/>
        <end position="15"/>
    </location>
</feature>
<proteinExistence type="predicted"/>
<evidence type="ECO:0000256" key="2">
    <source>
        <dbReference type="SAM" id="Phobius"/>
    </source>
</evidence>
<evidence type="ECO:0000256" key="1">
    <source>
        <dbReference type="SAM" id="MobiDB-lite"/>
    </source>
</evidence>
<keyword evidence="2" id="KW-0472">Membrane</keyword>
<dbReference type="GeneID" id="43839101"/>
<evidence type="ECO:0000313" key="4">
    <source>
        <dbReference type="Proteomes" id="UP000199079"/>
    </source>
</evidence>
<feature type="region of interest" description="Disordered" evidence="1">
    <location>
        <begin position="1"/>
        <end position="22"/>
    </location>
</feature>
<dbReference type="Pfam" id="PF23924">
    <property type="entry name" value="DUF7263"/>
    <property type="match status" value="1"/>
</dbReference>
<dbReference type="AlphaFoldDB" id="A0A1H3IH74"/>
<protein>
    <submittedName>
        <fullName evidence="3">Uncharacterized protein</fullName>
    </submittedName>
</protein>
<dbReference type="OrthoDB" id="270259at2157"/>
<evidence type="ECO:0000313" key="3">
    <source>
        <dbReference type="EMBL" id="SDY26438.1"/>
    </source>
</evidence>
<dbReference type="Proteomes" id="UP000199079">
    <property type="component" value="Unassembled WGS sequence"/>
</dbReference>
<keyword evidence="2" id="KW-0812">Transmembrane</keyword>
<reference evidence="4" key="1">
    <citation type="submission" date="2016-10" db="EMBL/GenBank/DDBJ databases">
        <authorList>
            <person name="Varghese N."/>
            <person name="Submissions S."/>
        </authorList>
    </citation>
    <scope>NUCLEOTIDE SEQUENCE [LARGE SCALE GENOMIC DNA]</scope>
    <source>
        <strain evidence="4">DC30,IBRC 10041,KCTC 4046</strain>
    </source>
</reference>
<accession>A0A1H3IH74</accession>